<accession>A0A1V9DCQ1</accession>
<feature type="domain" description="CinA C-terminal" evidence="1">
    <location>
        <begin position="7"/>
        <end position="157"/>
    </location>
</feature>
<reference evidence="2 3" key="1">
    <citation type="submission" date="2017-02" db="EMBL/GenBank/DDBJ databases">
        <title>Whole genome shotgun sequence of Pantoea agglomerans strain AS1 isolated from a cycad, Zamia floridana in Central Florida, USA.</title>
        <authorList>
            <person name="Lata P."/>
            <person name="Govindarajan S."/>
            <person name="Qi F."/>
            <person name="Li J.-L."/>
            <person name="Maurya S.K."/>
            <person name="Sahoo M.K."/>
        </authorList>
    </citation>
    <scope>NUCLEOTIDE SEQUENCE [LARGE SCALE GENOMIC DNA]</scope>
    <source>
        <strain evidence="2 3">AS1</strain>
    </source>
</reference>
<gene>
    <name evidence="2" type="ORF">B2J69_17150</name>
</gene>
<dbReference type="RefSeq" id="WP_081140858.1">
    <property type="nucleotide sequence ID" value="NZ_MWUE01000026.1"/>
</dbReference>
<dbReference type="EMBL" id="MWUE01000026">
    <property type="protein sequence ID" value="OQP31555.1"/>
    <property type="molecule type" value="Genomic_DNA"/>
</dbReference>
<name>A0A1V9DCQ1_9GAMM</name>
<keyword evidence="3" id="KW-1185">Reference proteome</keyword>
<dbReference type="InterPro" id="IPR036653">
    <property type="entry name" value="CinA-like_C"/>
</dbReference>
<organism evidence="2 3">
    <name type="scientific">Pantoea latae</name>
    <dbReference type="NCBI Taxonomy" id="1964541"/>
    <lineage>
        <taxon>Bacteria</taxon>
        <taxon>Pseudomonadati</taxon>
        <taxon>Pseudomonadota</taxon>
        <taxon>Gammaproteobacteria</taxon>
        <taxon>Enterobacterales</taxon>
        <taxon>Erwiniaceae</taxon>
        <taxon>Pantoea</taxon>
    </lineage>
</organism>
<comment type="caution">
    <text evidence="2">The sequence shown here is derived from an EMBL/GenBank/DDBJ whole genome shotgun (WGS) entry which is preliminary data.</text>
</comment>
<evidence type="ECO:0000313" key="2">
    <source>
        <dbReference type="EMBL" id="OQP31555.1"/>
    </source>
</evidence>
<evidence type="ECO:0000259" key="1">
    <source>
        <dbReference type="Pfam" id="PF02464"/>
    </source>
</evidence>
<proteinExistence type="predicted"/>
<sequence>MTDALDHAAEQLGERLLSSEWRLATAESCTAGLISMTLAKVENSGNFYTSGFVTYSDNAKSQLLGVRPETLEAHTAVSEQTAREMATGARARSGEPVSLAITGYAGPDGGEDGTPAGTIWFGWALPDGSVVAEMRRFEGEPKSVMEQGAQFALARLDVLLRDVALHQKA</sequence>
<evidence type="ECO:0000313" key="3">
    <source>
        <dbReference type="Proteomes" id="UP000192769"/>
    </source>
</evidence>
<dbReference type="Gene3D" id="3.90.950.20">
    <property type="entry name" value="CinA-like"/>
    <property type="match status" value="1"/>
</dbReference>
<dbReference type="Pfam" id="PF02464">
    <property type="entry name" value="CinA"/>
    <property type="match status" value="1"/>
</dbReference>
<protein>
    <submittedName>
        <fullName evidence="2">Competence protein ComA</fullName>
    </submittedName>
</protein>
<dbReference type="Proteomes" id="UP000192769">
    <property type="component" value="Unassembled WGS sequence"/>
</dbReference>
<dbReference type="OrthoDB" id="9801454at2"/>
<dbReference type="AlphaFoldDB" id="A0A1V9DCQ1"/>
<dbReference type="NCBIfam" id="TIGR00199">
    <property type="entry name" value="PncC_domain"/>
    <property type="match status" value="1"/>
</dbReference>
<dbReference type="InterPro" id="IPR008136">
    <property type="entry name" value="CinA_C"/>
</dbReference>
<dbReference type="SUPFAM" id="SSF142433">
    <property type="entry name" value="CinA-like"/>
    <property type="match status" value="1"/>
</dbReference>